<dbReference type="SUPFAM" id="SSF56281">
    <property type="entry name" value="Metallo-hydrolase/oxidoreductase"/>
    <property type="match status" value="1"/>
</dbReference>
<evidence type="ECO:0000313" key="2">
    <source>
        <dbReference type="EMBL" id="OGC32350.1"/>
    </source>
</evidence>
<accession>A0A1F4TII9</accession>
<dbReference type="Pfam" id="PF12706">
    <property type="entry name" value="Lactamase_B_2"/>
    <property type="match status" value="1"/>
</dbReference>
<dbReference type="GO" id="GO:0042781">
    <property type="term" value="F:3'-tRNA processing endoribonuclease activity"/>
    <property type="evidence" value="ECO:0007669"/>
    <property type="project" value="TreeGrafter"/>
</dbReference>
<dbReference type="PANTHER" id="PTHR46018">
    <property type="entry name" value="ZINC PHOSPHODIESTERASE ELAC PROTEIN 1"/>
    <property type="match status" value="1"/>
</dbReference>
<dbReference type="CDD" id="cd16272">
    <property type="entry name" value="RNaseZ_MBL-fold"/>
    <property type="match status" value="1"/>
</dbReference>
<dbReference type="InterPro" id="IPR036866">
    <property type="entry name" value="RibonucZ/Hydroxyglut_hydro"/>
</dbReference>
<reference evidence="2 3" key="1">
    <citation type="journal article" date="2016" name="Nat. Commun.">
        <title>Thousands of microbial genomes shed light on interconnected biogeochemical processes in an aquifer system.</title>
        <authorList>
            <person name="Anantharaman K."/>
            <person name="Brown C.T."/>
            <person name="Hug L.A."/>
            <person name="Sharon I."/>
            <person name="Castelle C.J."/>
            <person name="Probst A.J."/>
            <person name="Thomas B.C."/>
            <person name="Singh A."/>
            <person name="Wilkins M.J."/>
            <person name="Karaoz U."/>
            <person name="Brodie E.L."/>
            <person name="Williams K.H."/>
            <person name="Hubbard S.S."/>
            <person name="Banfield J.F."/>
        </authorList>
    </citation>
    <scope>NUCLEOTIDE SEQUENCE [LARGE SCALE GENOMIC DNA]</scope>
</reference>
<dbReference type="InterPro" id="IPR001279">
    <property type="entry name" value="Metallo-B-lactamas"/>
</dbReference>
<dbReference type="AlphaFoldDB" id="A0A1F4TII9"/>
<evidence type="ECO:0000313" key="3">
    <source>
        <dbReference type="Proteomes" id="UP000178951"/>
    </source>
</evidence>
<sequence length="249" mass="27623">MKIIFLGTNGWFDSKTGNTISTLIETPQAHIVLDAGNGLAKLDQYAREDKPVYIFLSHFHLDHVEGLHTLAKFRYRQGITIIVPKGKRPVLNRFMNWPYTIPPKALKVRVKIREIGKKGLKIPGAQVITLPLKHINGANGYRFLINGKIIAYAADTGYCQGAVDLGQQADWFITECAMKAGGGSDDWPHLNPQTAARLALAAQAKKLILTHFDAVAYPTSKERRRGVKLAQNIFKPTLGAFDGMAIKYD</sequence>
<gene>
    <name evidence="2" type="ORF">A2311_05250</name>
</gene>
<organism evidence="2 3">
    <name type="scientific">candidate division WOR-1 bacterium RIFOXYB2_FULL_48_7</name>
    <dbReference type="NCBI Taxonomy" id="1802583"/>
    <lineage>
        <taxon>Bacteria</taxon>
        <taxon>Bacillati</taxon>
        <taxon>Saganbacteria</taxon>
    </lineage>
</organism>
<name>A0A1F4TII9_UNCSA</name>
<dbReference type="SMART" id="SM00849">
    <property type="entry name" value="Lactamase_B"/>
    <property type="match status" value="1"/>
</dbReference>
<evidence type="ECO:0000259" key="1">
    <source>
        <dbReference type="SMART" id="SM00849"/>
    </source>
</evidence>
<protein>
    <recommendedName>
        <fullName evidence="1">Metallo-beta-lactamase domain-containing protein</fullName>
    </recommendedName>
</protein>
<dbReference type="Gene3D" id="3.60.15.10">
    <property type="entry name" value="Ribonuclease Z/Hydroxyacylglutathione hydrolase-like"/>
    <property type="match status" value="1"/>
</dbReference>
<comment type="caution">
    <text evidence="2">The sequence shown here is derived from an EMBL/GenBank/DDBJ whole genome shotgun (WGS) entry which is preliminary data.</text>
</comment>
<dbReference type="EMBL" id="MEUF01000082">
    <property type="protein sequence ID" value="OGC32350.1"/>
    <property type="molecule type" value="Genomic_DNA"/>
</dbReference>
<dbReference type="Proteomes" id="UP000178951">
    <property type="component" value="Unassembled WGS sequence"/>
</dbReference>
<feature type="domain" description="Metallo-beta-lactamase" evidence="1">
    <location>
        <begin position="18"/>
        <end position="211"/>
    </location>
</feature>
<dbReference type="STRING" id="1802583.A2311_05250"/>
<proteinExistence type="predicted"/>
<dbReference type="PANTHER" id="PTHR46018:SF4">
    <property type="entry name" value="METALLO-HYDROLASE YHFI-RELATED"/>
    <property type="match status" value="1"/>
</dbReference>